<dbReference type="OrthoDB" id="6087253at2759"/>
<name>A0A8S3RE15_MYTED</name>
<accession>A0A8S3RE15</accession>
<sequence>MNDILLEGNMGKYTDRLNIISMKLFGRNREQCQSERKSYLNDVIWQNEPDMVFLPGDNPDMTSFALNDYRPVNLAFSSETVLLYDSKRLELEMQNWFDLIPTLKVPGVQLGKMIFPLMNILSPQPTQHVVKQFHCISWHYSLTKTESEELEQQAASYLWLAQYLAWTHGVEVLIGGDFNLPLQKLQDLLVTHNKFVQGTIENVKPMFRLMGYDDSMTDNTHRPERRLRQLKLHPCTSTDGSNQTEYFVASKEMQLGNTDIIAESKVPVRCAQSAVIKPKIEHERPPPIKTEMHIPARPPRHNGG</sequence>
<protein>
    <recommendedName>
        <fullName evidence="4">Endonuclease/exonuclease/phosphatase domain-containing protein</fullName>
    </recommendedName>
</protein>
<feature type="region of interest" description="Disordered" evidence="1">
    <location>
        <begin position="283"/>
        <end position="304"/>
    </location>
</feature>
<evidence type="ECO:0000313" key="2">
    <source>
        <dbReference type="EMBL" id="CAG2206380.1"/>
    </source>
</evidence>
<evidence type="ECO:0000256" key="1">
    <source>
        <dbReference type="SAM" id="MobiDB-lite"/>
    </source>
</evidence>
<dbReference type="EMBL" id="CAJPWZ010001046">
    <property type="protein sequence ID" value="CAG2206380.1"/>
    <property type="molecule type" value="Genomic_DNA"/>
</dbReference>
<dbReference type="InterPro" id="IPR036691">
    <property type="entry name" value="Endo/exonu/phosph_ase_sf"/>
</dbReference>
<evidence type="ECO:0000313" key="3">
    <source>
        <dbReference type="Proteomes" id="UP000683360"/>
    </source>
</evidence>
<organism evidence="2 3">
    <name type="scientific">Mytilus edulis</name>
    <name type="common">Blue mussel</name>
    <dbReference type="NCBI Taxonomy" id="6550"/>
    <lineage>
        <taxon>Eukaryota</taxon>
        <taxon>Metazoa</taxon>
        <taxon>Spiralia</taxon>
        <taxon>Lophotrochozoa</taxon>
        <taxon>Mollusca</taxon>
        <taxon>Bivalvia</taxon>
        <taxon>Autobranchia</taxon>
        <taxon>Pteriomorphia</taxon>
        <taxon>Mytilida</taxon>
        <taxon>Mytiloidea</taxon>
        <taxon>Mytilidae</taxon>
        <taxon>Mytilinae</taxon>
        <taxon>Mytilus</taxon>
    </lineage>
</organism>
<comment type="caution">
    <text evidence="2">The sequence shown here is derived from an EMBL/GenBank/DDBJ whole genome shotgun (WGS) entry which is preliminary data.</text>
</comment>
<evidence type="ECO:0008006" key="4">
    <source>
        <dbReference type="Google" id="ProtNLM"/>
    </source>
</evidence>
<keyword evidence="3" id="KW-1185">Reference proteome</keyword>
<dbReference type="AlphaFoldDB" id="A0A8S3RE15"/>
<dbReference type="SUPFAM" id="SSF56219">
    <property type="entry name" value="DNase I-like"/>
    <property type="match status" value="1"/>
</dbReference>
<dbReference type="Proteomes" id="UP000683360">
    <property type="component" value="Unassembled WGS sequence"/>
</dbReference>
<feature type="compositionally biased region" description="Basic and acidic residues" evidence="1">
    <location>
        <begin position="283"/>
        <end position="294"/>
    </location>
</feature>
<reference evidence="2" key="1">
    <citation type="submission" date="2021-03" db="EMBL/GenBank/DDBJ databases">
        <authorList>
            <person name="Bekaert M."/>
        </authorList>
    </citation>
    <scope>NUCLEOTIDE SEQUENCE</scope>
</reference>
<gene>
    <name evidence="2" type="ORF">MEDL_20745</name>
</gene>
<proteinExistence type="predicted"/>